<reference evidence="2 3" key="1">
    <citation type="submission" date="2020-08" db="EMBL/GenBank/DDBJ databases">
        <title>Genomic Encyclopedia of Type Strains, Phase IV (KMG-IV): sequencing the most valuable type-strain genomes for metagenomic binning, comparative biology and taxonomic classification.</title>
        <authorList>
            <person name="Goeker M."/>
        </authorList>
    </citation>
    <scope>NUCLEOTIDE SEQUENCE [LARGE SCALE GENOMIC DNA]</scope>
    <source>
        <strain evidence="2 3">DSM 103377</strain>
    </source>
</reference>
<proteinExistence type="predicted"/>
<dbReference type="NCBIfam" id="TIGR00738">
    <property type="entry name" value="rrf2_super"/>
    <property type="match status" value="1"/>
</dbReference>
<comment type="caution">
    <text evidence="2">The sequence shown here is derived from an EMBL/GenBank/DDBJ whole genome shotgun (WGS) entry which is preliminary data.</text>
</comment>
<keyword evidence="3" id="KW-1185">Reference proteome</keyword>
<protein>
    <submittedName>
        <fullName evidence="2">Rrf2 family nitric oxide-sensitive transcriptional repressor</fullName>
    </submittedName>
</protein>
<dbReference type="GO" id="GO:0003677">
    <property type="term" value="F:DNA binding"/>
    <property type="evidence" value="ECO:0007669"/>
    <property type="project" value="UniProtKB-KW"/>
</dbReference>
<dbReference type="InterPro" id="IPR036388">
    <property type="entry name" value="WH-like_DNA-bd_sf"/>
</dbReference>
<gene>
    <name evidence="2" type="ORF">FHS89_000220</name>
</gene>
<dbReference type="GO" id="GO:0005829">
    <property type="term" value="C:cytosol"/>
    <property type="evidence" value="ECO:0007669"/>
    <property type="project" value="TreeGrafter"/>
</dbReference>
<evidence type="ECO:0000313" key="3">
    <source>
        <dbReference type="Proteomes" id="UP000553766"/>
    </source>
</evidence>
<dbReference type="Pfam" id="PF02082">
    <property type="entry name" value="Rrf2"/>
    <property type="match status" value="1"/>
</dbReference>
<dbReference type="PANTHER" id="PTHR33221:SF4">
    <property type="entry name" value="HTH-TYPE TRANSCRIPTIONAL REPRESSOR NSRR"/>
    <property type="match status" value="1"/>
</dbReference>
<dbReference type="RefSeq" id="WP_184007602.1">
    <property type="nucleotide sequence ID" value="NZ_JACIJS010000001.1"/>
</dbReference>
<name>A0A840WKN1_9RHOB</name>
<keyword evidence="1" id="KW-0238">DNA-binding</keyword>
<dbReference type="EMBL" id="JACIJS010000001">
    <property type="protein sequence ID" value="MBB5514222.1"/>
    <property type="molecule type" value="Genomic_DNA"/>
</dbReference>
<organism evidence="2 3">
    <name type="scientific">Rubricella aquisinus</name>
    <dbReference type="NCBI Taxonomy" id="2028108"/>
    <lineage>
        <taxon>Bacteria</taxon>
        <taxon>Pseudomonadati</taxon>
        <taxon>Pseudomonadota</taxon>
        <taxon>Alphaproteobacteria</taxon>
        <taxon>Rhodobacterales</taxon>
        <taxon>Paracoccaceae</taxon>
        <taxon>Rubricella</taxon>
    </lineage>
</organism>
<dbReference type="SUPFAM" id="SSF46785">
    <property type="entry name" value="Winged helix' DNA-binding domain"/>
    <property type="match status" value="1"/>
</dbReference>
<dbReference type="Gene3D" id="1.10.10.10">
    <property type="entry name" value="Winged helix-like DNA-binding domain superfamily/Winged helix DNA-binding domain"/>
    <property type="match status" value="1"/>
</dbReference>
<dbReference type="InterPro" id="IPR036390">
    <property type="entry name" value="WH_DNA-bd_sf"/>
</dbReference>
<evidence type="ECO:0000313" key="2">
    <source>
        <dbReference type="EMBL" id="MBB5514222.1"/>
    </source>
</evidence>
<dbReference type="PANTHER" id="PTHR33221">
    <property type="entry name" value="WINGED HELIX-TURN-HELIX TRANSCRIPTIONAL REGULATOR, RRF2 FAMILY"/>
    <property type="match status" value="1"/>
</dbReference>
<dbReference type="GO" id="GO:0003700">
    <property type="term" value="F:DNA-binding transcription factor activity"/>
    <property type="evidence" value="ECO:0007669"/>
    <property type="project" value="TreeGrafter"/>
</dbReference>
<accession>A0A840WKN1</accession>
<dbReference type="Proteomes" id="UP000553766">
    <property type="component" value="Unassembled WGS sequence"/>
</dbReference>
<evidence type="ECO:0000256" key="1">
    <source>
        <dbReference type="ARBA" id="ARBA00023125"/>
    </source>
</evidence>
<dbReference type="PROSITE" id="PS51197">
    <property type="entry name" value="HTH_RRF2_2"/>
    <property type="match status" value="1"/>
</dbReference>
<dbReference type="AlphaFoldDB" id="A0A840WKN1"/>
<sequence>MRLTIRTNQALRVLMICAVNPGKLLRSADIAQASHASEHHLAQIVHRLAKLGFLDSVRGRAGGVRLARAPERINIGQVVKAIESDFPFAECFEPETCTCPIADVCILKGHFSKALDAFYAVLSDVTLDQLVDGNAPLSDRLQVLEPA</sequence>
<dbReference type="InterPro" id="IPR000944">
    <property type="entry name" value="Tscrpt_reg_Rrf2"/>
</dbReference>